<protein>
    <submittedName>
        <fullName evidence="7">Putative RDD family membrane protein YckC</fullName>
    </submittedName>
</protein>
<sequence length="150" mass="16165">MPDSDSPDLDSPALYDGILLRRCCAAILDFVLVGILSFVLWLGSCTAAVFTLGLLSIPAFLVAPIVIHAILATFMIAGTNNGTWGMRAFDLRVATANGRPIDTVQAFLMVAMFLASISIFFPVLLLGLFLEKSRLLHDLVAGTVVIRRRG</sequence>
<dbReference type="Proteomes" id="UP000295783">
    <property type="component" value="Unassembled WGS sequence"/>
</dbReference>
<evidence type="ECO:0000256" key="2">
    <source>
        <dbReference type="ARBA" id="ARBA00022692"/>
    </source>
</evidence>
<organism evidence="7 8">
    <name type="scientific">Dongia mobilis</name>
    <dbReference type="NCBI Taxonomy" id="578943"/>
    <lineage>
        <taxon>Bacteria</taxon>
        <taxon>Pseudomonadati</taxon>
        <taxon>Pseudomonadota</taxon>
        <taxon>Alphaproteobacteria</taxon>
        <taxon>Rhodospirillales</taxon>
        <taxon>Dongiaceae</taxon>
        <taxon>Dongia</taxon>
    </lineage>
</organism>
<evidence type="ECO:0000313" key="8">
    <source>
        <dbReference type="Proteomes" id="UP000295783"/>
    </source>
</evidence>
<feature type="transmembrane region" description="Helical" evidence="5">
    <location>
        <begin position="19"/>
        <end position="42"/>
    </location>
</feature>
<dbReference type="Pfam" id="PF06271">
    <property type="entry name" value="RDD"/>
    <property type="match status" value="1"/>
</dbReference>
<evidence type="ECO:0000256" key="5">
    <source>
        <dbReference type="SAM" id="Phobius"/>
    </source>
</evidence>
<dbReference type="RefSeq" id="WP_166645183.1">
    <property type="nucleotide sequence ID" value="NZ_SNYW01000010.1"/>
</dbReference>
<evidence type="ECO:0000259" key="6">
    <source>
        <dbReference type="Pfam" id="PF06271"/>
    </source>
</evidence>
<dbReference type="AlphaFoldDB" id="A0A4R6WPK3"/>
<keyword evidence="3 5" id="KW-1133">Transmembrane helix</keyword>
<evidence type="ECO:0000313" key="7">
    <source>
        <dbReference type="EMBL" id="TDQ80985.1"/>
    </source>
</evidence>
<dbReference type="GO" id="GO:0016020">
    <property type="term" value="C:membrane"/>
    <property type="evidence" value="ECO:0007669"/>
    <property type="project" value="UniProtKB-SubCell"/>
</dbReference>
<feature type="transmembrane region" description="Helical" evidence="5">
    <location>
        <begin position="106"/>
        <end position="130"/>
    </location>
</feature>
<feature type="transmembrane region" description="Helical" evidence="5">
    <location>
        <begin position="49"/>
        <end position="77"/>
    </location>
</feature>
<keyword evidence="2 5" id="KW-0812">Transmembrane</keyword>
<dbReference type="InterPro" id="IPR010432">
    <property type="entry name" value="RDD"/>
</dbReference>
<proteinExistence type="predicted"/>
<comment type="caution">
    <text evidence="7">The sequence shown here is derived from an EMBL/GenBank/DDBJ whole genome shotgun (WGS) entry which is preliminary data.</text>
</comment>
<keyword evidence="8" id="KW-1185">Reference proteome</keyword>
<name>A0A4R6WPK3_9PROT</name>
<feature type="domain" description="RDD" evidence="6">
    <location>
        <begin position="19"/>
        <end position="142"/>
    </location>
</feature>
<dbReference type="EMBL" id="SNYW01000010">
    <property type="protein sequence ID" value="TDQ80985.1"/>
    <property type="molecule type" value="Genomic_DNA"/>
</dbReference>
<accession>A0A4R6WPK3</accession>
<evidence type="ECO:0000256" key="4">
    <source>
        <dbReference type="ARBA" id="ARBA00023136"/>
    </source>
</evidence>
<gene>
    <name evidence="7" type="ORF">A8950_2855</name>
</gene>
<evidence type="ECO:0000256" key="3">
    <source>
        <dbReference type="ARBA" id="ARBA00022989"/>
    </source>
</evidence>
<reference evidence="7 8" key="1">
    <citation type="submission" date="2019-03" db="EMBL/GenBank/DDBJ databases">
        <title>Genomic Encyclopedia of Type Strains, Phase III (KMG-III): the genomes of soil and plant-associated and newly described type strains.</title>
        <authorList>
            <person name="Whitman W."/>
        </authorList>
    </citation>
    <scope>NUCLEOTIDE SEQUENCE [LARGE SCALE GENOMIC DNA]</scope>
    <source>
        <strain evidence="7 8">CGMCC 1.7660</strain>
    </source>
</reference>
<evidence type="ECO:0000256" key="1">
    <source>
        <dbReference type="ARBA" id="ARBA00004141"/>
    </source>
</evidence>
<keyword evidence="4 5" id="KW-0472">Membrane</keyword>
<comment type="subcellular location">
    <subcellularLocation>
        <location evidence="1">Membrane</location>
        <topology evidence="1">Multi-pass membrane protein</topology>
    </subcellularLocation>
</comment>